<dbReference type="AlphaFoldDB" id="A0A6J7DYT0"/>
<sequence>MTMRKGRPYDPAWDLWRPQRRWTGVVASAIVCSIFLGVVAFHYTSKPTPPVATIAPGAQSQLKGAYFPPVAPNSKDIQRVSGTKSTSAINFTTTGKLMIWYFQCACRANFGVLVHDSKGAVLDVPANQVGRTVISMPARYPQGKLSVNVIADGQWTISLIDPTNLPSLPLPYEYLSGGLSVLGPFSGPSAQLSTVFLGGVGKHFVMTISDGTLYKPMLLYYESQTFDRPMNLPKLPPRYWLIINGNGLWQVKVKK</sequence>
<proteinExistence type="predicted"/>
<keyword evidence="1" id="KW-0472">Membrane</keyword>
<evidence type="ECO:0000256" key="1">
    <source>
        <dbReference type="SAM" id="Phobius"/>
    </source>
</evidence>
<protein>
    <submittedName>
        <fullName evidence="2">Unannotated protein</fullName>
    </submittedName>
</protein>
<organism evidence="2">
    <name type="scientific">freshwater metagenome</name>
    <dbReference type="NCBI Taxonomy" id="449393"/>
    <lineage>
        <taxon>unclassified sequences</taxon>
        <taxon>metagenomes</taxon>
        <taxon>ecological metagenomes</taxon>
    </lineage>
</organism>
<name>A0A6J7DYT0_9ZZZZ</name>
<dbReference type="EMBL" id="CAFBLN010000046">
    <property type="protein sequence ID" value="CAB4874848.1"/>
    <property type="molecule type" value="Genomic_DNA"/>
</dbReference>
<keyword evidence="1" id="KW-0812">Transmembrane</keyword>
<evidence type="ECO:0000313" key="2">
    <source>
        <dbReference type="EMBL" id="CAB4874848.1"/>
    </source>
</evidence>
<reference evidence="2" key="1">
    <citation type="submission" date="2020-05" db="EMBL/GenBank/DDBJ databases">
        <authorList>
            <person name="Chiriac C."/>
            <person name="Salcher M."/>
            <person name="Ghai R."/>
            <person name="Kavagutti S V."/>
        </authorList>
    </citation>
    <scope>NUCLEOTIDE SEQUENCE</scope>
</reference>
<gene>
    <name evidence="2" type="ORF">UFOPK3381_01020</name>
</gene>
<keyword evidence="1" id="KW-1133">Transmembrane helix</keyword>
<accession>A0A6J7DYT0</accession>
<feature type="transmembrane region" description="Helical" evidence="1">
    <location>
        <begin position="21"/>
        <end position="43"/>
    </location>
</feature>